<comment type="subunit">
    <text evidence="7">Homodimer.</text>
</comment>
<dbReference type="FunFam" id="3.40.50.300:FF:000984">
    <property type="entry name" value="Chromosome partition protein Smc"/>
    <property type="match status" value="1"/>
</dbReference>
<dbReference type="GeneID" id="55564349"/>
<dbReference type="InterPro" id="IPR027417">
    <property type="entry name" value="P-loop_NTPase"/>
</dbReference>
<evidence type="ECO:0000256" key="2">
    <source>
        <dbReference type="ARBA" id="ARBA00022490"/>
    </source>
</evidence>
<dbReference type="Gene3D" id="3.30.70.1620">
    <property type="match status" value="1"/>
</dbReference>
<feature type="binding site" evidence="7">
    <location>
        <begin position="32"/>
        <end position="39"/>
    </location>
    <ligand>
        <name>ATP</name>
        <dbReference type="ChEBI" id="CHEBI:30616"/>
    </ligand>
</feature>
<dbReference type="Pfam" id="PF06470">
    <property type="entry name" value="SMC_hinge"/>
    <property type="match status" value="1"/>
</dbReference>
<comment type="subcellular location">
    <subcellularLocation>
        <location evidence="1 7">Cytoplasm</location>
    </subcellularLocation>
</comment>
<keyword evidence="6 7" id="KW-0238">DNA-binding</keyword>
<evidence type="ECO:0000259" key="9">
    <source>
        <dbReference type="SMART" id="SM00968"/>
    </source>
</evidence>
<dbReference type="SUPFAM" id="SSF52540">
    <property type="entry name" value="P-loop containing nucleoside triphosphate hydrolases"/>
    <property type="match status" value="1"/>
</dbReference>
<feature type="coiled-coil region" evidence="7">
    <location>
        <begin position="174"/>
        <end position="485"/>
    </location>
</feature>
<accession>A0A2X2Y8N9</accession>
<evidence type="ECO:0000256" key="6">
    <source>
        <dbReference type="ARBA" id="ARBA00023125"/>
    </source>
</evidence>
<dbReference type="GO" id="GO:0016887">
    <property type="term" value="F:ATP hydrolysis activity"/>
    <property type="evidence" value="ECO:0007669"/>
    <property type="project" value="InterPro"/>
</dbReference>
<feature type="coiled-coil region" evidence="7">
    <location>
        <begin position="808"/>
        <end position="835"/>
    </location>
</feature>
<evidence type="ECO:0000256" key="4">
    <source>
        <dbReference type="ARBA" id="ARBA00022840"/>
    </source>
</evidence>
<dbReference type="Proteomes" id="UP000250245">
    <property type="component" value="Unassembled WGS sequence"/>
</dbReference>
<dbReference type="GO" id="GO:0005737">
    <property type="term" value="C:cytoplasm"/>
    <property type="evidence" value="ECO:0007669"/>
    <property type="project" value="UniProtKB-SubCell"/>
</dbReference>
<dbReference type="Gene3D" id="1.20.1060.20">
    <property type="match status" value="1"/>
</dbReference>
<dbReference type="GO" id="GO:0005524">
    <property type="term" value="F:ATP binding"/>
    <property type="evidence" value="ECO:0007669"/>
    <property type="project" value="UniProtKB-UniRule"/>
</dbReference>
<feature type="compositionally biased region" description="Basic and acidic residues" evidence="8">
    <location>
        <begin position="738"/>
        <end position="758"/>
    </location>
</feature>
<evidence type="ECO:0000256" key="5">
    <source>
        <dbReference type="ARBA" id="ARBA00023054"/>
    </source>
</evidence>
<gene>
    <name evidence="7 10" type="primary">smc</name>
    <name evidence="10" type="ORF">NCTC11820_00505</name>
</gene>
<name>A0A2X2Y8N9_9ACTO</name>
<comment type="domain">
    <text evidence="7">Contains large globular domains required for ATP hydrolysis at each terminus and a third globular domain forming a flexible hinge near the middle of the molecule. These domains are separated by coiled-coil structures.</text>
</comment>
<evidence type="ECO:0000256" key="8">
    <source>
        <dbReference type="SAM" id="MobiDB-lite"/>
    </source>
</evidence>
<dbReference type="InterPro" id="IPR024704">
    <property type="entry name" value="SMC"/>
</dbReference>
<dbReference type="Pfam" id="PF02463">
    <property type="entry name" value="SMC_N"/>
    <property type="match status" value="1"/>
</dbReference>
<dbReference type="GO" id="GO:0007059">
    <property type="term" value="P:chromosome segregation"/>
    <property type="evidence" value="ECO:0007669"/>
    <property type="project" value="UniProtKB-UniRule"/>
</dbReference>
<dbReference type="InterPro" id="IPR011890">
    <property type="entry name" value="SMC_prok"/>
</dbReference>
<evidence type="ECO:0000256" key="1">
    <source>
        <dbReference type="ARBA" id="ARBA00004496"/>
    </source>
</evidence>
<dbReference type="AlphaFoldDB" id="A0A2X2Y8N9"/>
<keyword evidence="5 7" id="KW-0175">Coiled coil</keyword>
<dbReference type="SUPFAM" id="SSF75553">
    <property type="entry name" value="Smc hinge domain"/>
    <property type="match status" value="1"/>
</dbReference>
<dbReference type="OMA" id="THNKIAM"/>
<dbReference type="GO" id="GO:0007062">
    <property type="term" value="P:sister chromatid cohesion"/>
    <property type="evidence" value="ECO:0007669"/>
    <property type="project" value="InterPro"/>
</dbReference>
<dbReference type="HAMAP" id="MF_01894">
    <property type="entry name" value="Smc_prok"/>
    <property type="match status" value="1"/>
</dbReference>
<evidence type="ECO:0000256" key="7">
    <source>
        <dbReference type="HAMAP-Rule" id="MF_01894"/>
    </source>
</evidence>
<dbReference type="FunFam" id="3.40.50.300:FF:000901">
    <property type="entry name" value="Chromosome partition protein Smc"/>
    <property type="match status" value="1"/>
</dbReference>
<sequence length="1201" mass="128947">MYLKSLTLKGFKSFANTVHMSLEPGVTCVVGPNGSGKSNVVDALAWVMGEQGAKNLRGSQMSDVIFAGTKTKAPLGRAEVQLTIDNSDGALPIEYSEVTISRTMFRAGGSEYAINGTSVRLLDIQELLSDTGMGREMHVIVGQGQLDRILSASELERRAFIEEAAGVLKHRQRKDRALKKLENLAVNLSRVQDLTNEVAKRLGPLGKQAEAARKAARVQAELADATARLIADAVAQNKEKAGSQTASKEQISAQLADLETRLQELNTKLTGTKSSFDEVSPQLEKLTQTWAELSTLAERLESLANQARERANALKETAELTRTADTTELEKRLEKTHAEISEKQAAVAKAEEALTQTQTAEVQAKEREFAVRSQIEKLQRAQADRRETLERLRGAVATAASLAEDAVTNLNRMEEALQAATQRESACAEELSKVEAELPPGVADGTLAAREEELATAVATIQEKVAQLAQELGDAREEAAIWEAKREVLAKTLQPQDAAGAVAKAELSGINAALLETILVESGWEDAIGAVFGQWSKALLTAGVESAADALRFVRQQSAGQVHLLVADAAGTLAGAQKPESLEKAELPAGARWARELVHARKGQSLPPVVATLLAGVAACQDLSEARDLVLTGGVTAAVTQVGDFLSATRIVGGGDPEAGILRRATEYDEAVSQSEAAAAAADQADSELAQAKTELVAAQEKYDAAAAQLKAQDAAAAAAAAAVAAAKAKRGAAQAEVERAGKHLEQARAETEKRQESLKQAQETLDASLKVQDETGDEEPDFSAELQAAIEAVSAAQTAKSDAHIAAHVARQELESLESRAASLQRNIAAEKAAAQAAASRALVRERRRKRSVYVMEQAESAQQLAHAAAARAQAQRQASTASREQLQTEMETLRAAVDDLSRQRTDLKDASMRDEVALAEVNSKLARLLEQAQQECGLDETTLLAQYGPHNLVPVFDEAGETIEHVPFVREEQVERKAHAQTELKRIGKVNPLALQEHEALVARHKFLADQLADLKKSRDDLMNVVAEVDRQVEEVFGKAFADVCAAFKDIFQVLFPGGEGKLTLSNPKDLLNTGIEIEARPAGKNVKRMSLLSGGERSLAALAFLFAIFQARPSPFYVLDEVEAALDDVNLSRLLGVFEILRENSQLIIITHHKRTMEIADALYGVTMKEGTTAVISQRLVKSPSEGEGPILQSTGVN</sequence>
<dbReference type="EMBL" id="UASJ01000001">
    <property type="protein sequence ID" value="SQB64172.1"/>
    <property type="molecule type" value="Genomic_DNA"/>
</dbReference>
<comment type="similarity">
    <text evidence="7">Belongs to the SMC family.</text>
</comment>
<dbReference type="InterPro" id="IPR036277">
    <property type="entry name" value="SMC_hinge_sf"/>
</dbReference>
<dbReference type="InterPro" id="IPR010935">
    <property type="entry name" value="SMC_hinge"/>
</dbReference>
<dbReference type="GO" id="GO:0030261">
    <property type="term" value="P:chromosome condensation"/>
    <property type="evidence" value="ECO:0007669"/>
    <property type="project" value="InterPro"/>
</dbReference>
<dbReference type="RefSeq" id="WP_013188637.1">
    <property type="nucleotide sequence ID" value="NZ_CP068112.1"/>
</dbReference>
<keyword evidence="2 7" id="KW-0963">Cytoplasm</keyword>
<dbReference type="GO" id="GO:0005694">
    <property type="term" value="C:chromosome"/>
    <property type="evidence" value="ECO:0007669"/>
    <property type="project" value="InterPro"/>
</dbReference>
<comment type="function">
    <text evidence="7">Required for chromosome condensation and partitioning.</text>
</comment>
<proteinExistence type="inferred from homology"/>
<feature type="coiled-coil region" evidence="7">
    <location>
        <begin position="871"/>
        <end position="912"/>
    </location>
</feature>
<dbReference type="GO" id="GO:0003677">
    <property type="term" value="F:DNA binding"/>
    <property type="evidence" value="ECO:0007669"/>
    <property type="project" value="UniProtKB-UniRule"/>
</dbReference>
<evidence type="ECO:0000313" key="11">
    <source>
        <dbReference type="Proteomes" id="UP000250245"/>
    </source>
</evidence>
<organism evidence="10 11">
    <name type="scientific">Mobiluncus curtisii</name>
    <dbReference type="NCBI Taxonomy" id="2051"/>
    <lineage>
        <taxon>Bacteria</taxon>
        <taxon>Bacillati</taxon>
        <taxon>Actinomycetota</taxon>
        <taxon>Actinomycetes</taxon>
        <taxon>Actinomycetales</taxon>
        <taxon>Actinomycetaceae</taxon>
        <taxon>Mobiluncus</taxon>
    </lineage>
</organism>
<reference evidence="10 11" key="1">
    <citation type="submission" date="2018-06" db="EMBL/GenBank/DDBJ databases">
        <authorList>
            <consortium name="Pathogen Informatics"/>
            <person name="Doyle S."/>
        </authorList>
    </citation>
    <scope>NUCLEOTIDE SEQUENCE [LARGE SCALE GENOMIC DNA]</scope>
    <source>
        <strain evidence="10 11">NCTC11820</strain>
    </source>
</reference>
<dbReference type="PIRSF" id="PIRSF005719">
    <property type="entry name" value="SMC"/>
    <property type="match status" value="1"/>
</dbReference>
<feature type="region of interest" description="Disordered" evidence="8">
    <location>
        <begin position="738"/>
        <end position="763"/>
    </location>
</feature>
<evidence type="ECO:0000313" key="10">
    <source>
        <dbReference type="EMBL" id="SQB64172.1"/>
    </source>
</evidence>
<keyword evidence="4 7" id="KW-0067">ATP-binding</keyword>
<dbReference type="Gene3D" id="3.40.50.300">
    <property type="entry name" value="P-loop containing nucleotide triphosphate hydrolases"/>
    <property type="match status" value="2"/>
</dbReference>
<feature type="domain" description="SMC hinge" evidence="9">
    <location>
        <begin position="508"/>
        <end position="630"/>
    </location>
</feature>
<protein>
    <recommendedName>
        <fullName evidence="7">Chromosome partition protein Smc</fullName>
    </recommendedName>
</protein>
<dbReference type="SMART" id="SM00968">
    <property type="entry name" value="SMC_hinge"/>
    <property type="match status" value="1"/>
</dbReference>
<dbReference type="PANTHER" id="PTHR43977">
    <property type="entry name" value="STRUCTURAL MAINTENANCE OF CHROMOSOMES PROTEIN 3"/>
    <property type="match status" value="1"/>
</dbReference>
<dbReference type="NCBIfam" id="TIGR02168">
    <property type="entry name" value="SMC_prok_B"/>
    <property type="match status" value="1"/>
</dbReference>
<dbReference type="InterPro" id="IPR003395">
    <property type="entry name" value="RecF/RecN/SMC_N"/>
</dbReference>
<evidence type="ECO:0000256" key="3">
    <source>
        <dbReference type="ARBA" id="ARBA00022741"/>
    </source>
</evidence>
<keyword evidence="3 7" id="KW-0547">Nucleotide-binding</keyword>
<dbReference type="GO" id="GO:0006260">
    <property type="term" value="P:DNA replication"/>
    <property type="evidence" value="ECO:0007669"/>
    <property type="project" value="UniProtKB-UniRule"/>
</dbReference>